<accession>A0A0B6ZUK6</accession>
<evidence type="ECO:0000313" key="1">
    <source>
        <dbReference type="EMBL" id="CEK72273.1"/>
    </source>
</evidence>
<gene>
    <name evidence="1" type="primary">ORF81712</name>
</gene>
<dbReference type="EMBL" id="HACG01025408">
    <property type="protein sequence ID" value="CEK72273.1"/>
    <property type="molecule type" value="Transcribed_RNA"/>
</dbReference>
<dbReference type="AlphaFoldDB" id="A0A0B6ZUK6"/>
<protein>
    <submittedName>
        <fullName evidence="1">Uncharacterized protein</fullName>
    </submittedName>
</protein>
<name>A0A0B6ZUK6_9EUPU</name>
<organism evidence="1">
    <name type="scientific">Arion vulgaris</name>
    <dbReference type="NCBI Taxonomy" id="1028688"/>
    <lineage>
        <taxon>Eukaryota</taxon>
        <taxon>Metazoa</taxon>
        <taxon>Spiralia</taxon>
        <taxon>Lophotrochozoa</taxon>
        <taxon>Mollusca</taxon>
        <taxon>Gastropoda</taxon>
        <taxon>Heterobranchia</taxon>
        <taxon>Euthyneura</taxon>
        <taxon>Panpulmonata</taxon>
        <taxon>Eupulmonata</taxon>
        <taxon>Stylommatophora</taxon>
        <taxon>Helicina</taxon>
        <taxon>Arionoidea</taxon>
        <taxon>Arionidae</taxon>
        <taxon>Arion</taxon>
    </lineage>
</organism>
<sequence length="57" mass="6703">MRTSKHHIPTTSQNAIYMELTRCKDQEPNRLKLNTIKMEIKGIINQNKTGMRVKFSK</sequence>
<reference evidence="1" key="1">
    <citation type="submission" date="2014-12" db="EMBL/GenBank/DDBJ databases">
        <title>Insight into the proteome of Arion vulgaris.</title>
        <authorList>
            <person name="Aradska J."/>
            <person name="Bulat T."/>
            <person name="Smidak R."/>
            <person name="Sarate P."/>
            <person name="Gangsoo J."/>
            <person name="Sialana F."/>
            <person name="Bilban M."/>
            <person name="Lubec G."/>
        </authorList>
    </citation>
    <scope>NUCLEOTIDE SEQUENCE</scope>
    <source>
        <tissue evidence="1">Skin</tissue>
    </source>
</reference>
<proteinExistence type="predicted"/>